<dbReference type="Proteomes" id="UP000323824">
    <property type="component" value="Chromosome"/>
</dbReference>
<dbReference type="Gene3D" id="1.25.40.290">
    <property type="entry name" value="ARM repeat domains"/>
    <property type="match status" value="1"/>
</dbReference>
<name>A0A5C1QAB5_9SPIO</name>
<organism evidence="1 2">
    <name type="scientific">Thiospirochaeta perfilievii</name>
    <dbReference type="NCBI Taxonomy" id="252967"/>
    <lineage>
        <taxon>Bacteria</taxon>
        <taxon>Pseudomonadati</taxon>
        <taxon>Spirochaetota</taxon>
        <taxon>Spirochaetia</taxon>
        <taxon>Spirochaetales</taxon>
        <taxon>Spirochaetaceae</taxon>
        <taxon>Thiospirochaeta</taxon>
    </lineage>
</organism>
<evidence type="ECO:0000313" key="1">
    <source>
        <dbReference type="EMBL" id="QEN04441.1"/>
    </source>
</evidence>
<dbReference type="OrthoDB" id="9797162at2"/>
<dbReference type="InterPro" id="IPR016024">
    <property type="entry name" value="ARM-type_fold"/>
</dbReference>
<keyword evidence="2" id="KW-1185">Reference proteome</keyword>
<dbReference type="AlphaFoldDB" id="A0A5C1QAB5"/>
<dbReference type="SUPFAM" id="SSF48371">
    <property type="entry name" value="ARM repeat"/>
    <property type="match status" value="1"/>
</dbReference>
<proteinExistence type="predicted"/>
<evidence type="ECO:0000313" key="2">
    <source>
        <dbReference type="Proteomes" id="UP000323824"/>
    </source>
</evidence>
<dbReference type="EMBL" id="CP035807">
    <property type="protein sequence ID" value="QEN04441.1"/>
    <property type="molecule type" value="Genomic_DNA"/>
</dbReference>
<dbReference type="KEGG" id="sper:EW093_06925"/>
<reference evidence="1 2" key="1">
    <citation type="submission" date="2019-02" db="EMBL/GenBank/DDBJ databases">
        <authorList>
            <person name="Fomenkov A."/>
            <person name="Dubinina G."/>
            <person name="Grabovich M."/>
            <person name="Vincze T."/>
            <person name="Roberts R.J."/>
        </authorList>
    </citation>
    <scope>NUCLEOTIDE SEQUENCE [LARGE SCALE GENOMIC DNA]</scope>
    <source>
        <strain evidence="1 2">P</strain>
    </source>
</reference>
<reference evidence="1 2" key="2">
    <citation type="submission" date="2019-09" db="EMBL/GenBank/DDBJ databases">
        <title>Complete Genome Sequence and Methylome Analysis of free living Spirochaetas.</title>
        <authorList>
            <person name="Leshcheva N."/>
            <person name="Mikheeva N."/>
        </authorList>
    </citation>
    <scope>NUCLEOTIDE SEQUENCE [LARGE SCALE GENOMIC DNA]</scope>
    <source>
        <strain evidence="1 2">P</strain>
    </source>
</reference>
<sequence>MRNSINKTSISEFSLNIKKVYKDFDNIAFERSILRDLNGDTGLFERLELVTRELKPRLPEDFPKSLEILKQSISDGRGFIILSISNYISCYGLEYFDLFMVSLKELTKIFTSEFAIRGFLIEDPERCFKFLDKWVLSDNVDVRRLVSEGLRPRLPWGIRLQDFVKDPTPIIKYLTILKDDKELYVRRSVANNLNDIAKDHPGLVVATLKSWKEENSSKELDWIIRHSLRTLIKQGDQGTLELLGYTINPKYTLDSVSFTKRLKLGESLSFSFDLKSETDKNQKLVVDYVIYHKKANGKKSPKVFKLKNMELLGLKTAKISRNHPNRPISTRKYYSGEHTLYIKINGEEILIGNFDLQV</sequence>
<dbReference type="RefSeq" id="WP_149567688.1">
    <property type="nucleotide sequence ID" value="NZ_CP035807.1"/>
</dbReference>
<gene>
    <name evidence="1" type="ORF">EW093_06925</name>
</gene>
<protein>
    <submittedName>
        <fullName evidence="1">DNA alkylation repair protein</fullName>
    </submittedName>
</protein>
<accession>A0A5C1QAB5</accession>